<dbReference type="OrthoDB" id="8685152at2"/>
<sequence length="132" mass="14819">MAVINCPLCGRTLRAPAPECPVCRGDLRPLAQVAALADEHFNKAVVLARAQQWHGAAESLAVTRALSPNDVDAIVLLAKVRYRQRGGRRAEVRQLLERALELAPDREDVRSALEETARPQRRARQGRQRRRR</sequence>
<dbReference type="Gene3D" id="1.25.40.10">
    <property type="entry name" value="Tetratricopeptide repeat domain"/>
    <property type="match status" value="1"/>
</dbReference>
<dbReference type="EMBL" id="LFNT01000050">
    <property type="protein sequence ID" value="KMS70333.1"/>
    <property type="molecule type" value="Genomic_DNA"/>
</dbReference>
<reference evidence="2 3" key="1">
    <citation type="submission" date="2015-06" db="EMBL/GenBank/DDBJ databases">
        <authorList>
            <person name="Ju K.-S."/>
            <person name="Doroghazi J.R."/>
            <person name="Metcalf W.W."/>
        </authorList>
    </citation>
    <scope>NUCLEOTIDE SEQUENCE [LARGE SCALE GENOMIC DNA]</scope>
    <source>
        <strain evidence="2 3">NRRL 3414</strain>
    </source>
</reference>
<name>A0A0J7Z588_STRVR</name>
<dbReference type="RefSeq" id="WP_048584913.1">
    <property type="nucleotide sequence ID" value="NZ_LFNT01000050.1"/>
</dbReference>
<feature type="compositionally biased region" description="Basic and acidic residues" evidence="1">
    <location>
        <begin position="108"/>
        <end position="118"/>
    </location>
</feature>
<dbReference type="Proteomes" id="UP000037432">
    <property type="component" value="Unassembled WGS sequence"/>
</dbReference>
<dbReference type="SUPFAM" id="SSF48452">
    <property type="entry name" value="TPR-like"/>
    <property type="match status" value="1"/>
</dbReference>
<feature type="compositionally biased region" description="Basic residues" evidence="1">
    <location>
        <begin position="119"/>
        <end position="132"/>
    </location>
</feature>
<dbReference type="InterPro" id="IPR011990">
    <property type="entry name" value="TPR-like_helical_dom_sf"/>
</dbReference>
<feature type="region of interest" description="Disordered" evidence="1">
    <location>
        <begin position="108"/>
        <end position="132"/>
    </location>
</feature>
<evidence type="ECO:0000256" key="1">
    <source>
        <dbReference type="SAM" id="MobiDB-lite"/>
    </source>
</evidence>
<dbReference type="AlphaFoldDB" id="A0A0J7Z588"/>
<gene>
    <name evidence="2" type="ORF">ACM01_32050</name>
</gene>
<dbReference type="PATRIC" id="fig|1938.3.peg.6418"/>
<evidence type="ECO:0000313" key="2">
    <source>
        <dbReference type="EMBL" id="KMS70333.1"/>
    </source>
</evidence>
<proteinExistence type="predicted"/>
<accession>A0A0J7Z588</accession>
<protein>
    <submittedName>
        <fullName evidence="2">Uncharacterized protein</fullName>
    </submittedName>
</protein>
<comment type="caution">
    <text evidence="2">The sequence shown here is derived from an EMBL/GenBank/DDBJ whole genome shotgun (WGS) entry which is preliminary data.</text>
</comment>
<organism evidence="2 3">
    <name type="scientific">Streptomyces viridochromogenes</name>
    <dbReference type="NCBI Taxonomy" id="1938"/>
    <lineage>
        <taxon>Bacteria</taxon>
        <taxon>Bacillati</taxon>
        <taxon>Actinomycetota</taxon>
        <taxon>Actinomycetes</taxon>
        <taxon>Kitasatosporales</taxon>
        <taxon>Streptomycetaceae</taxon>
        <taxon>Streptomyces</taxon>
    </lineage>
</organism>
<evidence type="ECO:0000313" key="3">
    <source>
        <dbReference type="Proteomes" id="UP000037432"/>
    </source>
</evidence>